<reference evidence="3" key="1">
    <citation type="submission" date="2023-08" db="EMBL/GenBank/DDBJ databases">
        <authorList>
            <person name="Chen Y."/>
            <person name="Shah S."/>
            <person name="Dougan E. K."/>
            <person name="Thang M."/>
            <person name="Chan C."/>
        </authorList>
    </citation>
    <scope>NUCLEOTIDE SEQUENCE</scope>
</reference>
<sequence>MAVEIWTPSPQRCQSPRLAGGPSISRPPRSDSSSCAIVAGALTAHHLKATRRTWRKCRERQAPVTAEALEGALPPYCGLLRSPDLEVLIVGVAHRDGGVSGDAARRMIAEFQPSVCLVELDQQRFSRLLACRRGLPWPYLPVRGASFQPSPQQKAMREALFSGLELAQSIVGNKDTGGGDEFYEAFLAAESCGALVLPGDVQISRALDGFSKQIRKGFLQPFQQLTAGAAAFTRAVGGFVRPSSTGQVARVLGVAMPAALVSEGGGRAVPLLRATLIGFLVANFVSLAMGGNGFQDNIEGLRRMDVEGLTDVAIALSGLAFALIGGSAFLVSFLQARDVHMASRLLQVVELIRQEDLESVRFRWLKSSWAAEEPPEAEAKISGGTLSQGFPLLEVRPRPPDALPLFTVRRPLAEGEVRNFSLFEPRFLRLFDQLKEAGQARNGLRLAVAYAPYGVEQPLGLWCQGHLPAPLPAEELPPLAVQVEVILDSQVRIVEVETIAEGLGEETRGRIAR</sequence>
<gene>
    <name evidence="3" type="ORF">EVOR1521_LOCUS21654</name>
</gene>
<feature type="transmembrane region" description="Helical" evidence="2">
    <location>
        <begin position="312"/>
        <end position="334"/>
    </location>
</feature>
<accession>A0AA36J159</accession>
<keyword evidence="2" id="KW-0472">Membrane</keyword>
<proteinExistence type="predicted"/>
<organism evidence="3 4">
    <name type="scientific">Effrenium voratum</name>
    <dbReference type="NCBI Taxonomy" id="2562239"/>
    <lineage>
        <taxon>Eukaryota</taxon>
        <taxon>Sar</taxon>
        <taxon>Alveolata</taxon>
        <taxon>Dinophyceae</taxon>
        <taxon>Suessiales</taxon>
        <taxon>Symbiodiniaceae</taxon>
        <taxon>Effrenium</taxon>
    </lineage>
</organism>
<comment type="caution">
    <text evidence="3">The sequence shown here is derived from an EMBL/GenBank/DDBJ whole genome shotgun (WGS) entry which is preliminary data.</text>
</comment>
<evidence type="ECO:0000256" key="1">
    <source>
        <dbReference type="SAM" id="MobiDB-lite"/>
    </source>
</evidence>
<evidence type="ECO:0000313" key="4">
    <source>
        <dbReference type="Proteomes" id="UP001178507"/>
    </source>
</evidence>
<evidence type="ECO:0000256" key="2">
    <source>
        <dbReference type="SAM" id="Phobius"/>
    </source>
</evidence>
<feature type="compositionally biased region" description="Low complexity" evidence="1">
    <location>
        <begin position="22"/>
        <end position="32"/>
    </location>
</feature>
<keyword evidence="4" id="KW-1185">Reference proteome</keyword>
<feature type="region of interest" description="Disordered" evidence="1">
    <location>
        <begin position="1"/>
        <end position="32"/>
    </location>
</feature>
<keyword evidence="2" id="KW-1133">Transmembrane helix</keyword>
<dbReference type="EMBL" id="CAUJNA010003275">
    <property type="protein sequence ID" value="CAJ1397698.1"/>
    <property type="molecule type" value="Genomic_DNA"/>
</dbReference>
<protein>
    <submittedName>
        <fullName evidence="3">Uncharacterized protein</fullName>
    </submittedName>
</protein>
<dbReference type="Proteomes" id="UP001178507">
    <property type="component" value="Unassembled WGS sequence"/>
</dbReference>
<dbReference type="AlphaFoldDB" id="A0AA36J159"/>
<name>A0AA36J159_9DINO</name>
<keyword evidence="2" id="KW-0812">Transmembrane</keyword>
<evidence type="ECO:0000313" key="3">
    <source>
        <dbReference type="EMBL" id="CAJ1397698.1"/>
    </source>
</evidence>